<dbReference type="AlphaFoldDB" id="A0A451D2X2"/>
<evidence type="ECO:0000256" key="1">
    <source>
        <dbReference type="ARBA" id="ARBA00022729"/>
    </source>
</evidence>
<protein>
    <recommendedName>
        <fullName evidence="4">Outer membrane protein assembly factor BamE</fullName>
    </recommendedName>
</protein>
<dbReference type="EMBL" id="LR217705">
    <property type="protein sequence ID" value="VFP80002.1"/>
    <property type="molecule type" value="Genomic_DNA"/>
</dbReference>
<evidence type="ECO:0000313" key="6">
    <source>
        <dbReference type="EMBL" id="VFP80002.1"/>
    </source>
</evidence>
<organism evidence="6 7">
    <name type="scientific">Candidatus Erwinia haradaeae</name>
    <dbReference type="NCBI Taxonomy" id="1922217"/>
    <lineage>
        <taxon>Bacteria</taxon>
        <taxon>Pseudomonadati</taxon>
        <taxon>Pseudomonadota</taxon>
        <taxon>Gammaproteobacteria</taxon>
        <taxon>Enterobacterales</taxon>
        <taxon>Erwiniaceae</taxon>
        <taxon>Erwinia</taxon>
    </lineage>
</organism>
<dbReference type="GO" id="GO:0043165">
    <property type="term" value="P:Gram-negative-bacterium-type cell outer membrane assembly"/>
    <property type="evidence" value="ECO:0007669"/>
    <property type="project" value="UniProtKB-UniRule"/>
</dbReference>
<comment type="function">
    <text evidence="4">Part of the outer membrane protein assembly complex, which is involved in assembly and insertion of beta-barrel proteins into the outer membrane.</text>
</comment>
<dbReference type="InterPro" id="IPR026592">
    <property type="entry name" value="BamE"/>
</dbReference>
<dbReference type="InterPro" id="IPR037873">
    <property type="entry name" value="BamE-like"/>
</dbReference>
<dbReference type="PANTHER" id="PTHR37482">
    <property type="entry name" value="OUTER MEMBRANE PROTEIN ASSEMBLY FACTOR BAME"/>
    <property type="match status" value="1"/>
</dbReference>
<dbReference type="RefSeq" id="WP_197094868.1">
    <property type="nucleotide sequence ID" value="NZ_LR217705.1"/>
</dbReference>
<gene>
    <name evidence="4 6" type="primary">bamE</name>
    <name evidence="6" type="ORF">ERCISPPS3390_049</name>
</gene>
<sequence length="109" mass="12545" precursor="true">MISYKILTIILIALMVSDGCSIADKLVYHPDLIQGNYLSDSHLIKIHIGMTQEQVRYILGTPQVSDPFSSNIWYYVSRQKIRHQPLQQKTLKLTFNNQGILTNIDNKKI</sequence>
<evidence type="ECO:0000256" key="3">
    <source>
        <dbReference type="ARBA" id="ARBA00023237"/>
    </source>
</evidence>
<name>A0A451D2X2_9GAMM</name>
<comment type="subunit">
    <text evidence="4">Part of the Bam complex, which is composed of the outer membrane protein BamA, and four lipoproteins BamB, BamC, BamD and BamE.</text>
</comment>
<comment type="similarity">
    <text evidence="4">Belongs to the BamE family.</text>
</comment>
<keyword evidence="2 4" id="KW-0472">Membrane</keyword>
<dbReference type="NCBIfam" id="NF008585">
    <property type="entry name" value="PRK11548.1"/>
    <property type="match status" value="1"/>
</dbReference>
<dbReference type="GO" id="GO:0051205">
    <property type="term" value="P:protein insertion into membrane"/>
    <property type="evidence" value="ECO:0007669"/>
    <property type="project" value="UniProtKB-UniRule"/>
</dbReference>
<keyword evidence="1 4" id="KW-0732">Signal</keyword>
<evidence type="ECO:0000313" key="7">
    <source>
        <dbReference type="Proteomes" id="UP000294338"/>
    </source>
</evidence>
<dbReference type="InterPro" id="IPR007450">
    <property type="entry name" value="BamE_dom"/>
</dbReference>
<evidence type="ECO:0000256" key="4">
    <source>
        <dbReference type="HAMAP-Rule" id="MF_00925"/>
    </source>
</evidence>
<dbReference type="GO" id="GO:0030674">
    <property type="term" value="F:protein-macromolecule adaptor activity"/>
    <property type="evidence" value="ECO:0007669"/>
    <property type="project" value="TreeGrafter"/>
</dbReference>
<accession>A0A451D2X2</accession>
<feature type="domain" description="Outer membrane protein assembly factor BamE" evidence="5">
    <location>
        <begin position="35"/>
        <end position="104"/>
    </location>
</feature>
<dbReference type="PANTHER" id="PTHR37482:SF1">
    <property type="entry name" value="OUTER MEMBRANE PROTEIN ASSEMBLY FACTOR BAME"/>
    <property type="match status" value="1"/>
</dbReference>
<evidence type="ECO:0000259" key="5">
    <source>
        <dbReference type="Pfam" id="PF04355"/>
    </source>
</evidence>
<dbReference type="Pfam" id="PF04355">
    <property type="entry name" value="BamE"/>
    <property type="match status" value="1"/>
</dbReference>
<comment type="subcellular location">
    <subcellularLocation>
        <location evidence="4">Cell outer membrane</location>
    </subcellularLocation>
</comment>
<dbReference type="Proteomes" id="UP000294338">
    <property type="component" value="Chromosome 1"/>
</dbReference>
<dbReference type="HAMAP" id="MF_00925">
    <property type="entry name" value="OM_assembly_BamE"/>
    <property type="match status" value="1"/>
</dbReference>
<dbReference type="GO" id="GO:1990063">
    <property type="term" value="C:Bam protein complex"/>
    <property type="evidence" value="ECO:0007669"/>
    <property type="project" value="TreeGrafter"/>
</dbReference>
<evidence type="ECO:0000256" key="2">
    <source>
        <dbReference type="ARBA" id="ARBA00023136"/>
    </source>
</evidence>
<proteinExistence type="inferred from homology"/>
<keyword evidence="3 4" id="KW-0998">Cell outer membrane</keyword>
<reference evidence="6 7" key="1">
    <citation type="submission" date="2019-02" db="EMBL/GenBank/DDBJ databases">
        <authorList>
            <person name="Manzano-Marin A."/>
            <person name="Manzano-Marin A."/>
        </authorList>
    </citation>
    <scope>NUCLEOTIDE SEQUENCE [LARGE SCALE GENOMIC DNA]</scope>
    <source>
        <strain evidence="6 7">ErCisplendens/pseudotsugae</strain>
    </source>
</reference>
<dbReference type="Gene3D" id="3.30.1450.10">
    <property type="match status" value="1"/>
</dbReference>